<evidence type="ECO:0000313" key="2">
    <source>
        <dbReference type="Proteomes" id="UP001152531"/>
    </source>
</evidence>
<accession>A0ACA9YDN7</accession>
<organism evidence="1 2">
    <name type="scientific">[Candida] jaroonii</name>
    <dbReference type="NCBI Taxonomy" id="467808"/>
    <lineage>
        <taxon>Eukaryota</taxon>
        <taxon>Fungi</taxon>
        <taxon>Dikarya</taxon>
        <taxon>Ascomycota</taxon>
        <taxon>Saccharomycotina</taxon>
        <taxon>Pichiomycetes</taxon>
        <taxon>Debaryomycetaceae</taxon>
        <taxon>Yamadazyma</taxon>
    </lineage>
</organism>
<gene>
    <name evidence="1" type="ORF">CLIB1444_11S01992</name>
</gene>
<dbReference type="EMBL" id="CALSDN010000011">
    <property type="protein sequence ID" value="CAH6722827.1"/>
    <property type="molecule type" value="Genomic_DNA"/>
</dbReference>
<dbReference type="Proteomes" id="UP001152531">
    <property type="component" value="Unassembled WGS sequence"/>
</dbReference>
<keyword evidence="2" id="KW-1185">Reference proteome</keyword>
<reference evidence="1" key="1">
    <citation type="submission" date="2022-06" db="EMBL/GenBank/DDBJ databases">
        <authorList>
            <person name="Legras J.-L."/>
            <person name="Devillers H."/>
            <person name="Grondin C."/>
        </authorList>
    </citation>
    <scope>NUCLEOTIDE SEQUENCE</scope>
    <source>
        <strain evidence="1">CLIB 1444</strain>
    </source>
</reference>
<comment type="caution">
    <text evidence="1">The sequence shown here is derived from an EMBL/GenBank/DDBJ whole genome shotgun (WGS) entry which is preliminary data.</text>
</comment>
<protein>
    <submittedName>
        <fullName evidence="1">Uncharacterized protein</fullName>
    </submittedName>
</protein>
<proteinExistence type="predicted"/>
<sequence>MNEEIEKTVTKIRSPFDTDSLEKFLTSDISQNSQVSLGVEIPKWKAPLTIKQFTFGQSNPTYLIIDGDNKLSVMRKKPSPNAKLVSKSAHAIEREFFILNGINRLNQNTDKKVPIPQTYFLCEDESVIGYVFYVMEFIDGTSIKNPDMTAISDEKRQVLWNSIMETITAIHSLDAEKLIDLLPEKHFPQFKKPSNKSTSYFERQIKTLAAVSQKQSEVVDPIPDFNKITSYILRNAPKDPTKLSLIHGDCKIDNFIFSKDQTRVIAVLDWELCTFGHPLFDLANFLQNFQLPNQLNRMMFSPLKTQMGIENPESLALIKEKLKLYYEKLGHPWDENDPSNDPLKKWPVGFVFGLTRLSVIAQGIAMRVKKGSASSANATAFGSLYPYLAEICMENINQSHL</sequence>
<name>A0ACA9YDN7_9ASCO</name>
<evidence type="ECO:0000313" key="1">
    <source>
        <dbReference type="EMBL" id="CAH6722827.1"/>
    </source>
</evidence>